<dbReference type="SUPFAM" id="SSF158745">
    <property type="entry name" value="LanC-like"/>
    <property type="match status" value="1"/>
</dbReference>
<dbReference type="STRING" id="1437610.BREU_0304"/>
<dbReference type="EMBL" id="JGZK01000003">
    <property type="protein sequence ID" value="KFI87273.1"/>
    <property type="molecule type" value="Genomic_DNA"/>
</dbReference>
<dbReference type="eggNOG" id="COG4403">
    <property type="taxonomic scope" value="Bacteria"/>
</dbReference>
<evidence type="ECO:0000313" key="3">
    <source>
        <dbReference type="Proteomes" id="UP000028984"/>
    </source>
</evidence>
<dbReference type="SMART" id="SM01260">
    <property type="entry name" value="LANC_like"/>
    <property type="match status" value="1"/>
</dbReference>
<dbReference type="InterPro" id="IPR007822">
    <property type="entry name" value="LANC-like"/>
</dbReference>
<sequence>MTEQQHNEPQHSEPALTIANLRPTYDGKPFPGSELPTIEQAVAEAQQYVDRSWKEDGSFVTWPEHEEWGANYGPLSLYTGAAGVAWFQLAKLNSELAEDGDLDRLNKALSYLETHWSILTEPDHEFISVDPDTGYCGGLAGIAAVVAEAAARYERWRLLAVNIADALAERYRPGEGWTGLSPLWGDAGILNALLAIGKALGEQRYTDVAVQAGEDLLAKEIRDDDGSHWPYMHLHDMSERYASFPDKAMIDGFLEGGDGIALAFSNLALATGRDDFKEAALRALDTVKTKAIVVGDSAISRNLNESGQARFGLCSGSSGYIRIYTAVARISDDPADTIGWARRFGRGLIRSGVPGRLAQDNYWLLSQCCGGAAVLEAFTALWLETGEELWFQAASAQADDLLIRSWSDKLGRRWYTESYALRDVGRLKAEVGYQVGAAGVALSLIHFHQAKRSHDDGVHFSTPRLPDEPYVTNDDGFPFAGV</sequence>
<dbReference type="Gene3D" id="1.50.10.10">
    <property type="match status" value="1"/>
</dbReference>
<dbReference type="OrthoDB" id="9148343at2"/>
<evidence type="ECO:0000313" key="2">
    <source>
        <dbReference type="EMBL" id="KFI87273.1"/>
    </source>
</evidence>
<proteinExistence type="predicted"/>
<reference evidence="2 3" key="1">
    <citation type="submission" date="2014-03" db="EMBL/GenBank/DDBJ databases">
        <title>Genomics of Bifidobacteria.</title>
        <authorList>
            <person name="Ventura M."/>
            <person name="Milani C."/>
            <person name="Lugli G.A."/>
        </authorList>
    </citation>
    <scope>NUCLEOTIDE SEQUENCE [LARGE SCALE GENOMIC DNA]</scope>
    <source>
        <strain evidence="2 3">DSM 23975</strain>
    </source>
</reference>
<dbReference type="RefSeq" id="WP_044090029.1">
    <property type="nucleotide sequence ID" value="NZ_JDUW01000018.1"/>
</dbReference>
<gene>
    <name evidence="2" type="ORF">BREU_0304</name>
</gene>
<comment type="caution">
    <text evidence="2">The sequence shown here is derived from an EMBL/GenBank/DDBJ whole genome shotgun (WGS) entry which is preliminary data.</text>
</comment>
<evidence type="ECO:0000256" key="1">
    <source>
        <dbReference type="SAM" id="MobiDB-lite"/>
    </source>
</evidence>
<feature type="compositionally biased region" description="Basic and acidic residues" evidence="1">
    <location>
        <begin position="1"/>
        <end position="11"/>
    </location>
</feature>
<dbReference type="AlphaFoldDB" id="A0A087CVH3"/>
<accession>A0A087CVH3</accession>
<dbReference type="Proteomes" id="UP000028984">
    <property type="component" value="Unassembled WGS sequence"/>
</dbReference>
<feature type="region of interest" description="Disordered" evidence="1">
    <location>
        <begin position="1"/>
        <end position="23"/>
    </location>
</feature>
<organism evidence="2 3">
    <name type="scientific">Bifidobacterium reuteri DSM 23975</name>
    <dbReference type="NCBI Taxonomy" id="1437610"/>
    <lineage>
        <taxon>Bacteria</taxon>
        <taxon>Bacillati</taxon>
        <taxon>Actinomycetota</taxon>
        <taxon>Actinomycetes</taxon>
        <taxon>Bifidobacteriales</taxon>
        <taxon>Bifidobacteriaceae</taxon>
        <taxon>Bifidobacterium</taxon>
    </lineage>
</organism>
<name>A0A087CVH3_9BIFI</name>
<dbReference type="Pfam" id="PF05147">
    <property type="entry name" value="LANC_like"/>
    <property type="match status" value="1"/>
</dbReference>
<dbReference type="GO" id="GO:0031179">
    <property type="term" value="P:peptide modification"/>
    <property type="evidence" value="ECO:0007669"/>
    <property type="project" value="InterPro"/>
</dbReference>
<keyword evidence="3" id="KW-1185">Reference proteome</keyword>
<protein>
    <submittedName>
        <fullName evidence="2">Lantibiotic modifying protein-like protein</fullName>
    </submittedName>
</protein>
<dbReference type="InterPro" id="IPR012341">
    <property type="entry name" value="6hp_glycosidase-like_sf"/>
</dbReference>
<dbReference type="GO" id="GO:0005975">
    <property type="term" value="P:carbohydrate metabolic process"/>
    <property type="evidence" value="ECO:0007669"/>
    <property type="project" value="InterPro"/>
</dbReference>